<dbReference type="GO" id="GO:0080188">
    <property type="term" value="P:gene silencing by siRNA-directed DNA methylation"/>
    <property type="evidence" value="ECO:0007669"/>
    <property type="project" value="InterPro"/>
</dbReference>
<dbReference type="Gene3D" id="3.30.70.2890">
    <property type="entry name" value="XS domain"/>
    <property type="match status" value="2"/>
</dbReference>
<feature type="domain" description="XS" evidence="1">
    <location>
        <begin position="7"/>
        <end position="52"/>
    </location>
</feature>
<sequence length="117" mass="13361">MPSEIVETGMPVGESGKVLQDELTEKVFNPTKVKPIWDFKGHSGYAVIEFTKVSSLSLKENIHHKDGMLYGWIARKNDYNLSGIVGKFLKKKRDLKSISELQEVDKRLTLHLVENIY</sequence>
<dbReference type="Pfam" id="PF03468">
    <property type="entry name" value="XS"/>
    <property type="match status" value="1"/>
</dbReference>
<dbReference type="InterPro" id="IPR005380">
    <property type="entry name" value="XS_domain"/>
</dbReference>
<dbReference type="PANTHER" id="PTHR21596">
    <property type="entry name" value="RIBONUCLEASE P SUBUNIT P38"/>
    <property type="match status" value="1"/>
</dbReference>
<organism evidence="2 3">
    <name type="scientific">Thlaspi arvense</name>
    <name type="common">Field penny-cress</name>
    <dbReference type="NCBI Taxonomy" id="13288"/>
    <lineage>
        <taxon>Eukaryota</taxon>
        <taxon>Viridiplantae</taxon>
        <taxon>Streptophyta</taxon>
        <taxon>Embryophyta</taxon>
        <taxon>Tracheophyta</taxon>
        <taxon>Spermatophyta</taxon>
        <taxon>Magnoliopsida</taxon>
        <taxon>eudicotyledons</taxon>
        <taxon>Gunneridae</taxon>
        <taxon>Pentapetalae</taxon>
        <taxon>rosids</taxon>
        <taxon>malvids</taxon>
        <taxon>Brassicales</taxon>
        <taxon>Brassicaceae</taxon>
        <taxon>Thlaspideae</taxon>
        <taxon>Thlaspi</taxon>
    </lineage>
</organism>
<keyword evidence="3" id="KW-1185">Reference proteome</keyword>
<evidence type="ECO:0000259" key="1">
    <source>
        <dbReference type="Pfam" id="PF03468"/>
    </source>
</evidence>
<evidence type="ECO:0000313" key="2">
    <source>
        <dbReference type="EMBL" id="CAH2079575.1"/>
    </source>
</evidence>
<name>A0AAU9T5J3_THLAR</name>
<protein>
    <recommendedName>
        <fullName evidence="1">XS domain-containing protein</fullName>
    </recommendedName>
</protein>
<evidence type="ECO:0000313" key="3">
    <source>
        <dbReference type="Proteomes" id="UP000836841"/>
    </source>
</evidence>
<dbReference type="AlphaFoldDB" id="A0AAU9T5J3"/>
<dbReference type="Proteomes" id="UP000836841">
    <property type="component" value="Chromosome 7"/>
</dbReference>
<gene>
    <name evidence="2" type="ORF">TAV2_LOCUS24204</name>
</gene>
<dbReference type="InterPro" id="IPR038588">
    <property type="entry name" value="XS_domain_sf"/>
</dbReference>
<reference evidence="2 3" key="1">
    <citation type="submission" date="2022-03" db="EMBL/GenBank/DDBJ databases">
        <authorList>
            <person name="Nunn A."/>
            <person name="Chopra R."/>
            <person name="Nunn A."/>
            <person name="Contreras Garrido A."/>
        </authorList>
    </citation>
    <scope>NUCLEOTIDE SEQUENCE [LARGE SCALE GENOMIC DNA]</scope>
</reference>
<proteinExistence type="predicted"/>
<dbReference type="InterPro" id="IPR045177">
    <property type="entry name" value="FDM1-5/IDN2"/>
</dbReference>
<dbReference type="EMBL" id="OU466863">
    <property type="protein sequence ID" value="CAH2079575.1"/>
    <property type="molecule type" value="Genomic_DNA"/>
</dbReference>
<feature type="non-terminal residue" evidence="2">
    <location>
        <position position="117"/>
    </location>
</feature>
<accession>A0AAU9T5J3</accession>
<dbReference type="PANTHER" id="PTHR21596:SF54">
    <property type="entry name" value="TRANSCRIPTION REGULATOR-LIKE"/>
    <property type="match status" value="1"/>
</dbReference>